<keyword evidence="3" id="KW-1185">Reference proteome</keyword>
<gene>
    <name evidence="2" type="ORF">pdam_00009098</name>
</gene>
<sequence>MECFKALYVTIFMVTFLSSAPWTAPLRLKPSNAEILIRHLLMPTRAKAIKEMLTVHKFIASNWDLKETPLRFGEAHTQICSSNMKKSDRLSIALIQLHNFIRPLYLAYSLEESKGSQHKSLARALWDTSSLLNYTVQSVKTEIRRNEYQMPTTQHLSKVQMNHYTRDYLQAMVEQNRLSITITEDVVEIYRNYVILYTLKDVILHDVLRCL</sequence>
<keyword evidence="1" id="KW-0812">Transmembrane</keyword>
<evidence type="ECO:0000313" key="3">
    <source>
        <dbReference type="Proteomes" id="UP000275408"/>
    </source>
</evidence>
<dbReference type="OrthoDB" id="5965516at2759"/>
<organism evidence="2 3">
    <name type="scientific">Pocillopora damicornis</name>
    <name type="common">Cauliflower coral</name>
    <name type="synonym">Millepora damicornis</name>
    <dbReference type="NCBI Taxonomy" id="46731"/>
    <lineage>
        <taxon>Eukaryota</taxon>
        <taxon>Metazoa</taxon>
        <taxon>Cnidaria</taxon>
        <taxon>Anthozoa</taxon>
        <taxon>Hexacorallia</taxon>
        <taxon>Scleractinia</taxon>
        <taxon>Astrocoeniina</taxon>
        <taxon>Pocilloporidae</taxon>
        <taxon>Pocillopora</taxon>
    </lineage>
</organism>
<dbReference type="AlphaFoldDB" id="A0A3M6V2V4"/>
<evidence type="ECO:0000256" key="1">
    <source>
        <dbReference type="SAM" id="Phobius"/>
    </source>
</evidence>
<comment type="caution">
    <text evidence="2">The sequence shown here is derived from an EMBL/GenBank/DDBJ whole genome shotgun (WGS) entry which is preliminary data.</text>
</comment>
<keyword evidence="1" id="KW-0472">Membrane</keyword>
<accession>A0A3M6V2V4</accession>
<reference evidence="2 3" key="1">
    <citation type="journal article" date="2018" name="Sci. Rep.">
        <title>Comparative analysis of the Pocillopora damicornis genome highlights role of immune system in coral evolution.</title>
        <authorList>
            <person name="Cunning R."/>
            <person name="Bay R.A."/>
            <person name="Gillette P."/>
            <person name="Baker A.C."/>
            <person name="Traylor-Knowles N."/>
        </authorList>
    </citation>
    <scope>NUCLEOTIDE SEQUENCE [LARGE SCALE GENOMIC DNA]</scope>
    <source>
        <strain evidence="2">RSMAS</strain>
        <tissue evidence="2">Whole animal</tissue>
    </source>
</reference>
<protein>
    <submittedName>
        <fullName evidence="2">Uncharacterized protein</fullName>
    </submittedName>
</protein>
<proteinExistence type="predicted"/>
<name>A0A3M6V2V4_POCDA</name>
<dbReference type="EMBL" id="RCHS01000204">
    <property type="protein sequence ID" value="RMX60276.1"/>
    <property type="molecule type" value="Genomic_DNA"/>
</dbReference>
<evidence type="ECO:0000313" key="2">
    <source>
        <dbReference type="EMBL" id="RMX60276.1"/>
    </source>
</evidence>
<keyword evidence="1" id="KW-1133">Transmembrane helix</keyword>
<dbReference type="Proteomes" id="UP000275408">
    <property type="component" value="Unassembled WGS sequence"/>
</dbReference>
<feature type="transmembrane region" description="Helical" evidence="1">
    <location>
        <begin position="6"/>
        <end position="24"/>
    </location>
</feature>